<sequence length="3420" mass="378944">MAGNFDLDPVFLISAILVVVGSIAYVFFWNTIIGTLLSFVLRVAYWNQGGSSIWVSIGSIHFSLVAGRILFKDFRYYSSNQAIRIVKGKLQWRYWIRAPMDDIDFRTHGHGKGKRTECRIHAALDGFDWAIYNRTPTFDYIVSQMEARNPPITRSASRARSGSLDGAASVLRQVFGKVSASEESGGIHLRPTARFFTVPRVLTRAMDYLKSQLPDLDFKSLLPLSFAVKTGVITCGNVSTPSLLVAEFSSADGSFGNVPSQSPYDLYKQVLNVKFEKASLNFVENEAYDESMAATGERLFDELTTNHFLATETLHPGTYRSFAKLWRAAKLGHFVSYLRDRGRGRGRGRHSDRHRGKRRTQSMDVDTPIGINFARYEYARERTILEAPVLTLSYYVDVVGPAPSCPAPSTGGNLELGNGGDPPEWGIDFMIQGGSVRYGPWADRQRAELQRAFFPASYADTEPTERLQPGMSRVWTALRVFVELRDGTTLYVPFREPSKDWMWDGQYNGPRPRRREPASLIIKAGDDSTISYFMPTVTDEEGYRPLLEVHLDSVTVSSSLNDIRLLRAESCRIQGNLHSPLRWNAHRTWQFNISLRQSVLYLLRDHINMFTDLGNDWTTGPPSNYNTWVPITYGVDVDMQKYEINTYVNDHNIIDKPLLREENALLAVCGGTLRFRSVIPANKFRPLCSTFSFEVSAPDVAVSMSLPRWTSHRLVNSKPVTKLGRIGHLGLEGSYLWHADRRPDNIEQLKLHFTATKVIFMCLGWSIRYFMIFQENYFGSFTHFSTIHEYLDRRKTGRPVGDPVLEKHRPGSSNMLQVELDVTLDKGIVILPAGLLGYRNSDETHGNVDSEADLGDCTVFSLSELQVGLMIHDFGMQFSVNVGPIRGNVCKSINEREIYDAPPWKPSSECLSIDGLNISANVLYGPQPFAASYVWMWELQFGDMKATLTLSEARLIGDAISSFGANFKDPFNAPAAEFAIPSRPDANWYKVSLSSVDVISTEGDVAFQVLLPTGLRLDTNDLAGDTYRRVTSLRIPGASLRVMRHCVARDCWVEAGELGLEVTLEMYSAPVGWQETAKRQAEFIAKEDARTGRLLGIAKTQARKWTPAPMRAVYTIPLRLPRPHEALKKPRRGSQLAAFLGAEPASEPGKPAPFAQRQLSYMSDSDGEDRMNDSERDLRLANSRPPSVLLRSVVVDENFSSGDESDDDLTDDGSDSYWSEVDEEQRPLDALTRRYALVSRHFTAQVSSSPSQWWDSAFAVQKDRLPVHIPLPHPNDRVSGWTVLEDWRAKSFGESFGSTMIRLKIGSIEAWFNPLLPSALKEFMEKGLSPPISPQARIESYLLRHIDAMNSKLSADPKNTTVVDLSVSSVRLRCIQFAPAPKSREKLATPPPHNLPTGDALTALDFHISGVRMKLQIMNGVADSSPSLAVVVDDVGLGLGAGKMTARQHGAGYTFTTVLSLSLGHFTVMNEARGLGISWNVLSVALDHSACGHLLDAAVPYVGPSIEAATTHSRLSKLDERIAQQQIYFILKWSSQNAVVDPLSTMQPSYLIQSGRPHELRVSPMSKLIVSLRNCLREMPMADRKAMDALSVDDEPVPQAEIVAMLDSQLSAMNIDAEDGDITAADWLRTVLPSWRSRAQKKGKDTGDLPLEYLTFTCRSSRLTIADPKGGSPCHLASAGLGVTVCFKPMELQPLRGNAKPVMYRHALISVVIEGVDVLVLPHLLYLIQTLLSLRPRIQRLGSSLPPRLSSSVIAGSPGISSLSTQSLYGDFNFSLGQMRVQVAEEKLVLVYNISRFMFLASALQRRSQSTPSKVDQSVNSSLMFSTVSLAAHSVKTRGVVRPRDILAEFVIQHSVSNIVAKQEGSLRIVRGAVNLGSLRFSVPRSAIRLIKFIEGWREDYLPPFEQTMQAIIVEIRKSSLPPSRPCTPCTTPAHSVPQPRNPTPSFNIHVNAPEIGVSLHIMPGTWLSWEVFDTIYYTRFGSASSPVQSNSLGLRVLSQRISVTSTESQRPESPTARKLKLDLPSITISGYRGHGPGVHLLASIGFFQTTVKPKHWDTLLAVQQKFGQDFDDLVHVLADVRRRRQPTLSKPVEKPRKSLLDEVGAASVKLRGFRIGLEGRSSTMLFECQDINGSYGYNGFLSGGRHVNLTVLGLGLSLAPRTAVSKKSQPSTRNQRSAFLIVDFTARMTNKATNENELKEMRFVVERMHGVLQPSSIGELGDFVDHLQASAEVLARQEERARALSEFKEKTKEVMRSFDIRRKESKKEASYNGFATLFADYSIMFKIKNIGAAFPLALDKNLQMQRPQHPERPQRSRSDFHAHVRAFLFSIKSLDFGVESYGSKGLFTMKSFSFQFVDRFRQSYSADFSGDNHITRNRLVYPDMTAQIHTEMSGNVRVMNIQAVVSGFILDLDASIADYVFSLVDVYRHGKERVEKLTVNNPRAHPPSPNVKPRADPLASESQYNTVPTSNIVLHLTFQSGTLRMHSGMPGRSMSTNNSIDVRPAAALSQPTIETFFLPVLTVWGEYRATPAAQKLPGSKIAQPSTLIFKATVHSSENTLRPSLLPFVTDLIKIIEDRLRKVTKRPRLPTTPVRPAALTRDISAVTSDLASDDSPVSSIQITFALRIDQSKLQLTCQPDVNVVAGVHWDSGGFVINISPGANQVSFMANVSGLTVGLKHGFLSEDCVRLDARNLAFSTTFSHIEQGDGKRLSYVSVTVDTGVAGGVRFSRLQDVLCFKAVWLDRIPIFATSGTVPQTPQEPLAKAKPPPSPAPSASVATGQELVTVVLVRLHSIEIDVDLGQSITNVRMDMHNAIFRTRLEELGNSVSLDIGDLTVTASGNISGKARIPDFAFRTIRRKHMERQSHATNMLELQLTSGIMELVLESDYQKILHLWQVAQPLRVHVTDDWSQMSPSIPLLERLLRLSFNVSGQDVVLVATVTTIPKLFQYAKKFQANLKAQREGATRESKAFRLANAPKPENPLSAVANAMLQSARTKLRETEDSLSHVIEQQMDFSLGSLRLVVFPRSMTDFEMAYFAAREVGAQLVRVEAADRPARRRLHLSFASMSTSRVGQLNHTAATAGGTSNVAQWFAALRKGASDATIFDLPAMDMSMASEERVRRVLEYDFHSKFIRGAGGGGKGKDQEDIFITLNMSLYSWLQVLRKNLSREMEQVRAAEWRSTASSILPSAGNLGTTRKRGATLVDATPPSDGAFFNSATPPLGTRTPGRLALSPPPPLSGTPPLNPAPKEHRRMFSLASLTWKNEPPKAVQATQSAQGAQGIEGADEAAPCPPPLDVTPSVLGPPIELAHSPAPVTSAPSTASSNPSPVAGGFQYRPRERTIERLNMRQLGEATPDVMHPFFMKKAGFNLEDALPQYVHEYAAVPIEQIMQVLLKLYSKQLGDEAQETGDVAIDRMGLD</sequence>
<dbReference type="EMBL" id="MU273483">
    <property type="protein sequence ID" value="KAI0035556.1"/>
    <property type="molecule type" value="Genomic_DNA"/>
</dbReference>
<accession>A0ACB8QW49</accession>
<protein>
    <submittedName>
        <fullName evidence="1">Uncharacterized protein</fullName>
    </submittedName>
</protein>
<organism evidence="1 2">
    <name type="scientific">Vararia minispora EC-137</name>
    <dbReference type="NCBI Taxonomy" id="1314806"/>
    <lineage>
        <taxon>Eukaryota</taxon>
        <taxon>Fungi</taxon>
        <taxon>Dikarya</taxon>
        <taxon>Basidiomycota</taxon>
        <taxon>Agaricomycotina</taxon>
        <taxon>Agaricomycetes</taxon>
        <taxon>Russulales</taxon>
        <taxon>Lachnocladiaceae</taxon>
        <taxon>Vararia</taxon>
    </lineage>
</organism>
<keyword evidence="2" id="KW-1185">Reference proteome</keyword>
<evidence type="ECO:0000313" key="1">
    <source>
        <dbReference type="EMBL" id="KAI0035556.1"/>
    </source>
</evidence>
<dbReference type="Proteomes" id="UP000814128">
    <property type="component" value="Unassembled WGS sequence"/>
</dbReference>
<name>A0ACB8QW49_9AGAM</name>
<gene>
    <name evidence="1" type="ORF">K488DRAFT_82999</name>
</gene>
<reference evidence="1" key="2">
    <citation type="journal article" date="2022" name="New Phytol.">
        <title>Evolutionary transition to the ectomycorrhizal habit in the genomes of a hyperdiverse lineage of mushroom-forming fungi.</title>
        <authorList>
            <person name="Looney B."/>
            <person name="Miyauchi S."/>
            <person name="Morin E."/>
            <person name="Drula E."/>
            <person name="Courty P.E."/>
            <person name="Kohler A."/>
            <person name="Kuo A."/>
            <person name="LaButti K."/>
            <person name="Pangilinan J."/>
            <person name="Lipzen A."/>
            <person name="Riley R."/>
            <person name="Andreopoulos W."/>
            <person name="He G."/>
            <person name="Johnson J."/>
            <person name="Nolan M."/>
            <person name="Tritt A."/>
            <person name="Barry K.W."/>
            <person name="Grigoriev I.V."/>
            <person name="Nagy L.G."/>
            <person name="Hibbett D."/>
            <person name="Henrissat B."/>
            <person name="Matheny P.B."/>
            <person name="Labbe J."/>
            <person name="Martin F.M."/>
        </authorList>
    </citation>
    <scope>NUCLEOTIDE SEQUENCE</scope>
    <source>
        <strain evidence="1">EC-137</strain>
    </source>
</reference>
<reference evidence="1" key="1">
    <citation type="submission" date="2021-02" db="EMBL/GenBank/DDBJ databases">
        <authorList>
            <consortium name="DOE Joint Genome Institute"/>
            <person name="Ahrendt S."/>
            <person name="Looney B.P."/>
            <person name="Miyauchi S."/>
            <person name="Morin E."/>
            <person name="Drula E."/>
            <person name="Courty P.E."/>
            <person name="Chicoki N."/>
            <person name="Fauchery L."/>
            <person name="Kohler A."/>
            <person name="Kuo A."/>
            <person name="Labutti K."/>
            <person name="Pangilinan J."/>
            <person name="Lipzen A."/>
            <person name="Riley R."/>
            <person name="Andreopoulos W."/>
            <person name="He G."/>
            <person name="Johnson J."/>
            <person name="Barry K.W."/>
            <person name="Grigoriev I.V."/>
            <person name="Nagy L."/>
            <person name="Hibbett D."/>
            <person name="Henrissat B."/>
            <person name="Matheny P.B."/>
            <person name="Labbe J."/>
            <person name="Martin F."/>
        </authorList>
    </citation>
    <scope>NUCLEOTIDE SEQUENCE</scope>
    <source>
        <strain evidence="1">EC-137</strain>
    </source>
</reference>
<comment type="caution">
    <text evidence="1">The sequence shown here is derived from an EMBL/GenBank/DDBJ whole genome shotgun (WGS) entry which is preliminary data.</text>
</comment>
<proteinExistence type="predicted"/>
<evidence type="ECO:0000313" key="2">
    <source>
        <dbReference type="Proteomes" id="UP000814128"/>
    </source>
</evidence>